<evidence type="ECO:0000256" key="7">
    <source>
        <dbReference type="ARBA" id="ARBA00022679"/>
    </source>
</evidence>
<dbReference type="PRINTS" id="PR00102">
    <property type="entry name" value="OTCASE"/>
</dbReference>
<evidence type="ECO:0000256" key="1">
    <source>
        <dbReference type="ARBA" id="ARBA00003822"/>
    </source>
</evidence>
<dbReference type="InterPro" id="IPR036901">
    <property type="entry name" value="Asp/Orn_carbamoylTrfase_sf"/>
</dbReference>
<evidence type="ECO:0000256" key="8">
    <source>
        <dbReference type="ARBA" id="ARBA00048772"/>
    </source>
</evidence>
<feature type="binding site" evidence="9">
    <location>
        <position position="86"/>
    </location>
    <ligand>
        <name>carbamoyl phosphate</name>
        <dbReference type="ChEBI" id="CHEBI:58228"/>
    </ligand>
</feature>
<comment type="similarity">
    <text evidence="4 9">Belongs to the aspartate/ornithine carbamoyltransferase superfamily. OTCase family.</text>
</comment>
<gene>
    <name evidence="12" type="primary">argF</name>
    <name evidence="12" type="ORF">G9Q37_02330</name>
</gene>
<dbReference type="GO" id="GO:0019240">
    <property type="term" value="P:citrulline biosynthetic process"/>
    <property type="evidence" value="ECO:0007669"/>
    <property type="project" value="TreeGrafter"/>
</dbReference>
<dbReference type="FunFam" id="3.40.50.1370:FF:000008">
    <property type="entry name" value="Ornithine carbamoyltransferase"/>
    <property type="match status" value="1"/>
</dbReference>
<accession>A0A6G8ID74</accession>
<dbReference type="PANTHER" id="PTHR45753">
    <property type="entry name" value="ORNITHINE CARBAMOYLTRANSFERASE, MITOCHONDRIAL"/>
    <property type="match status" value="1"/>
</dbReference>
<dbReference type="InterPro" id="IPR006132">
    <property type="entry name" value="Asp/Orn_carbamoyltranf_P-bd"/>
</dbReference>
<comment type="function">
    <text evidence="1">Reversibly catalyzes the transfer of the carbamoyl group from carbamoyl phosphate (CP) to the N(epsilon) atom of ornithine (ORN) to produce L-citrulline.</text>
</comment>
<dbReference type="GO" id="GO:0016597">
    <property type="term" value="F:amino acid binding"/>
    <property type="evidence" value="ECO:0007669"/>
    <property type="project" value="InterPro"/>
</dbReference>
<dbReference type="InterPro" id="IPR006130">
    <property type="entry name" value="Asp/Orn_carbamoylTrfase"/>
</dbReference>
<keyword evidence="7 9" id="KW-0808">Transferase</keyword>
<feature type="domain" description="Aspartate/ornithine carbamoyltransferase carbamoyl-P binding" evidence="11">
    <location>
        <begin position="8"/>
        <end position="150"/>
    </location>
</feature>
<dbReference type="NCBIfam" id="TIGR00658">
    <property type="entry name" value="orni_carb_tr"/>
    <property type="match status" value="1"/>
</dbReference>
<evidence type="ECO:0000256" key="5">
    <source>
        <dbReference type="ARBA" id="ARBA00013007"/>
    </source>
</evidence>
<evidence type="ECO:0000313" key="13">
    <source>
        <dbReference type="Proteomes" id="UP000503162"/>
    </source>
</evidence>
<keyword evidence="9" id="KW-0963">Cytoplasm</keyword>
<keyword evidence="13" id="KW-1185">Reference proteome</keyword>
<comment type="pathway">
    <text evidence="3">Amino-acid biosynthesis; L-arginine biosynthesis; L-arginine from L-ornithine and carbamoyl phosphate: step 1/3.</text>
</comment>
<dbReference type="Proteomes" id="UP000503162">
    <property type="component" value="Chromosome"/>
</dbReference>
<feature type="binding site" evidence="9">
    <location>
        <position position="176"/>
    </location>
    <ligand>
        <name>L-ornithine</name>
        <dbReference type="ChEBI" id="CHEBI:46911"/>
    </ligand>
</feature>
<dbReference type="KEGG" id="hcz:G9Q37_02330"/>
<dbReference type="GO" id="GO:0004585">
    <property type="term" value="F:ornithine carbamoyltransferase activity"/>
    <property type="evidence" value="ECO:0007669"/>
    <property type="project" value="UniProtKB-UniRule"/>
</dbReference>
<feature type="binding site" evidence="9">
    <location>
        <begin position="238"/>
        <end position="239"/>
    </location>
    <ligand>
        <name>L-ornithine</name>
        <dbReference type="ChEBI" id="CHEBI:46911"/>
    </ligand>
</feature>
<evidence type="ECO:0000259" key="10">
    <source>
        <dbReference type="Pfam" id="PF00185"/>
    </source>
</evidence>
<feature type="binding site" evidence="9">
    <location>
        <begin position="274"/>
        <end position="275"/>
    </location>
    <ligand>
        <name>carbamoyl phosphate</name>
        <dbReference type="ChEBI" id="CHEBI:58228"/>
    </ligand>
</feature>
<dbReference type="GO" id="GO:0042450">
    <property type="term" value="P:L-arginine biosynthetic process via ornithine"/>
    <property type="evidence" value="ECO:0007669"/>
    <property type="project" value="UniProtKB-UniRule"/>
</dbReference>
<feature type="binding site" evidence="9">
    <location>
        <begin position="137"/>
        <end position="140"/>
    </location>
    <ligand>
        <name>carbamoyl phosphate</name>
        <dbReference type="ChEBI" id="CHEBI:58228"/>
    </ligand>
</feature>
<protein>
    <recommendedName>
        <fullName evidence="6 9">Ornithine carbamoyltransferase</fullName>
        <shortName evidence="9">OTCase</shortName>
        <ecNumber evidence="5 9">2.1.3.3</ecNumber>
    </recommendedName>
</protein>
<comment type="catalytic activity">
    <reaction evidence="8 9">
        <text>carbamoyl phosphate + L-ornithine = L-citrulline + phosphate + H(+)</text>
        <dbReference type="Rhea" id="RHEA:19513"/>
        <dbReference type="ChEBI" id="CHEBI:15378"/>
        <dbReference type="ChEBI" id="CHEBI:43474"/>
        <dbReference type="ChEBI" id="CHEBI:46911"/>
        <dbReference type="ChEBI" id="CHEBI:57743"/>
        <dbReference type="ChEBI" id="CHEBI:58228"/>
        <dbReference type="EC" id="2.1.3.3"/>
    </reaction>
</comment>
<dbReference type="Pfam" id="PF00185">
    <property type="entry name" value="OTCace"/>
    <property type="match status" value="1"/>
</dbReference>
<dbReference type="NCBIfam" id="NF001986">
    <property type="entry name" value="PRK00779.1"/>
    <property type="match status" value="1"/>
</dbReference>
<name>A0A6G8ID74_9BURK</name>
<dbReference type="GO" id="GO:0005737">
    <property type="term" value="C:cytoplasm"/>
    <property type="evidence" value="ECO:0007669"/>
    <property type="project" value="UniProtKB-SubCell"/>
</dbReference>
<evidence type="ECO:0000256" key="6">
    <source>
        <dbReference type="ARBA" id="ARBA00016634"/>
    </source>
</evidence>
<feature type="domain" description="Aspartate/ornithine carbamoyltransferase Asp/Orn-binding" evidence="10">
    <location>
        <begin position="165"/>
        <end position="313"/>
    </location>
</feature>
<dbReference type="PRINTS" id="PR00100">
    <property type="entry name" value="AOTCASE"/>
</dbReference>
<comment type="subcellular location">
    <subcellularLocation>
        <location evidence="2 9">Cytoplasm</location>
    </subcellularLocation>
</comment>
<dbReference type="SUPFAM" id="SSF53671">
    <property type="entry name" value="Aspartate/ornithine carbamoyltransferase"/>
    <property type="match status" value="1"/>
</dbReference>
<dbReference type="PANTHER" id="PTHR45753:SF3">
    <property type="entry name" value="ORNITHINE TRANSCARBAMYLASE, MITOCHONDRIAL"/>
    <property type="match status" value="1"/>
</dbReference>
<dbReference type="HAMAP" id="MF_01109">
    <property type="entry name" value="OTCase"/>
    <property type="match status" value="1"/>
</dbReference>
<evidence type="ECO:0000256" key="3">
    <source>
        <dbReference type="ARBA" id="ARBA00004975"/>
    </source>
</evidence>
<dbReference type="EMBL" id="CP049989">
    <property type="protein sequence ID" value="QIM51051.1"/>
    <property type="molecule type" value="Genomic_DNA"/>
</dbReference>
<organism evidence="12 13">
    <name type="scientific">Hydrogenophaga crocea</name>
    <dbReference type="NCBI Taxonomy" id="2716225"/>
    <lineage>
        <taxon>Bacteria</taxon>
        <taxon>Pseudomonadati</taxon>
        <taxon>Pseudomonadota</taxon>
        <taxon>Betaproteobacteria</taxon>
        <taxon>Burkholderiales</taxon>
        <taxon>Comamonadaceae</taxon>
        <taxon>Hydrogenophaga</taxon>
    </lineage>
</organism>
<evidence type="ECO:0000256" key="2">
    <source>
        <dbReference type="ARBA" id="ARBA00004496"/>
    </source>
</evidence>
<dbReference type="UniPathway" id="UPA00068">
    <property type="reaction ID" value="UER00112"/>
</dbReference>
<dbReference type="InterPro" id="IPR002292">
    <property type="entry name" value="Orn/put_carbamltrans"/>
</dbReference>
<reference evidence="12 13" key="1">
    <citation type="submission" date="2020-03" db="EMBL/GenBank/DDBJ databases">
        <title>Hydrogenophaga sp. nov. isolated from cyanobacterial mat.</title>
        <authorList>
            <person name="Thorat V."/>
            <person name="Kirdat K."/>
            <person name="Tiwarekar B."/>
            <person name="Costa E.D."/>
            <person name="Yadav A."/>
        </authorList>
    </citation>
    <scope>NUCLEOTIDE SEQUENCE [LARGE SCALE GENOMIC DNA]</scope>
    <source>
        <strain evidence="12 13">BA0156</strain>
    </source>
</reference>
<feature type="binding site" evidence="9">
    <location>
        <begin position="59"/>
        <end position="62"/>
    </location>
    <ligand>
        <name>carbamoyl phosphate</name>
        <dbReference type="ChEBI" id="CHEBI:58228"/>
    </ligand>
</feature>
<dbReference type="Gene3D" id="3.40.50.1370">
    <property type="entry name" value="Aspartate/ornithine carbamoyltransferase"/>
    <property type="match status" value="2"/>
</dbReference>
<dbReference type="InterPro" id="IPR006131">
    <property type="entry name" value="Asp_carbamoyltransf_Asp/Orn-bd"/>
</dbReference>
<dbReference type="InterPro" id="IPR024904">
    <property type="entry name" value="OTCase_ArgI"/>
</dbReference>
<sequence>MSAPMSIRHYLQFKDFTADEYAHLFERAAFIKRKFKAVEKYQPFADPDRTLAMIFEKASTRTRVSFEAGMYQMGGSVVHLTTGDSQLGRAEPIEDSARVISRMVDIVMIRTFEQAKIERFAAHSRVPVINGLTNEFHPCQILADLFTLVEYRPAASGKPLDAIRGKVVAWVGDGNNMANTWLQAAELLGFTVHVSTPGGYEVNPALAGITKPDCFKVFADPREACRGADLVTTDVWTSMGFEAENEVRRQAFAQWCVDEAMMALAKPDALFMHCLPAHRGEEVTAEVIDGPQSVVWDEAENRMHAQKALMEYLLLGRIA</sequence>
<evidence type="ECO:0000259" key="11">
    <source>
        <dbReference type="Pfam" id="PF02729"/>
    </source>
</evidence>
<feature type="binding site" evidence="9">
    <location>
        <position position="110"/>
    </location>
    <ligand>
        <name>carbamoyl phosphate</name>
        <dbReference type="ChEBI" id="CHEBI:58228"/>
    </ligand>
</feature>
<dbReference type="PROSITE" id="PS00097">
    <property type="entry name" value="CARBAMOYLTRANSFERASE"/>
    <property type="match status" value="1"/>
</dbReference>
<feature type="binding site" evidence="9">
    <location>
        <position position="234"/>
    </location>
    <ligand>
        <name>L-ornithine</name>
        <dbReference type="ChEBI" id="CHEBI:46911"/>
    </ligand>
</feature>
<evidence type="ECO:0000256" key="9">
    <source>
        <dbReference type="HAMAP-Rule" id="MF_01109"/>
    </source>
</evidence>
<proteinExistence type="inferred from homology"/>
<dbReference type="EC" id="2.1.3.3" evidence="5 9"/>
<dbReference type="AlphaFoldDB" id="A0A6G8ID74"/>
<evidence type="ECO:0000313" key="12">
    <source>
        <dbReference type="EMBL" id="QIM51051.1"/>
    </source>
</evidence>
<dbReference type="Pfam" id="PF02729">
    <property type="entry name" value="OTCace_N"/>
    <property type="match status" value="1"/>
</dbReference>
<evidence type="ECO:0000256" key="4">
    <source>
        <dbReference type="ARBA" id="ARBA00007805"/>
    </source>
</evidence>
<feature type="binding site" evidence="9">
    <location>
        <position position="302"/>
    </location>
    <ligand>
        <name>carbamoyl phosphate</name>
        <dbReference type="ChEBI" id="CHEBI:58228"/>
    </ligand>
</feature>